<reference evidence="1 2" key="1">
    <citation type="submission" date="2024-01" db="EMBL/GenBank/DDBJ databases">
        <title>Characterization of antibiotic resistant novel bacterial strains and their environmental applications.</title>
        <authorList>
            <person name="Manzoor S."/>
            <person name="Abbas S."/>
            <person name="Arshad M."/>
            <person name="Ahmed I."/>
        </authorList>
    </citation>
    <scope>NUCLEOTIDE SEQUENCE [LARGE SCALE GENOMIC DNA]</scope>
    <source>
        <strain evidence="1 2">NCCP-602</strain>
    </source>
</reference>
<dbReference type="EMBL" id="BAAAAF010000005">
    <property type="protein sequence ID" value="GAA0035824.1"/>
    <property type="molecule type" value="Genomic_DNA"/>
</dbReference>
<comment type="caution">
    <text evidence="1">The sequence shown here is derived from an EMBL/GenBank/DDBJ whole genome shotgun (WGS) entry which is preliminary data.</text>
</comment>
<evidence type="ECO:0000313" key="2">
    <source>
        <dbReference type="Proteomes" id="UP001498238"/>
    </source>
</evidence>
<gene>
    <name evidence="1" type="ORF">NCCP602_17850</name>
</gene>
<sequence length="157" mass="16889">MENDAGMGALLHQVEDFACAPGGVDGDHDWLAVAGVEDVTEYLLLLVASAATVQTDLSHKRKPRKELTKHFWVVLRTRSRDRWVDADTPGKTAVVAVHDKSCLGETAGNRKDVRVTESGELAVSHVWCDVGMAVQSRESVLAIAHGSSNIASSSSPR</sequence>
<protein>
    <submittedName>
        <fullName evidence="1">Uncharacterized protein</fullName>
    </submittedName>
</protein>
<evidence type="ECO:0000313" key="1">
    <source>
        <dbReference type="EMBL" id="GAA0035824.1"/>
    </source>
</evidence>
<keyword evidence="2" id="KW-1185">Reference proteome</keyword>
<name>A0ABN0SNP5_9MICO</name>
<proteinExistence type="predicted"/>
<dbReference type="Proteomes" id="UP001498238">
    <property type="component" value="Unassembled WGS sequence"/>
</dbReference>
<organism evidence="1 2">
    <name type="scientific">Brevibacterium metallidurans</name>
    <dbReference type="NCBI Taxonomy" id="1482676"/>
    <lineage>
        <taxon>Bacteria</taxon>
        <taxon>Bacillati</taxon>
        <taxon>Actinomycetota</taxon>
        <taxon>Actinomycetes</taxon>
        <taxon>Micrococcales</taxon>
        <taxon>Brevibacteriaceae</taxon>
        <taxon>Brevibacterium</taxon>
    </lineage>
</organism>
<accession>A0ABN0SNP5</accession>